<dbReference type="AlphaFoldDB" id="F4RBZ7"/>
<evidence type="ECO:0000256" key="1">
    <source>
        <dbReference type="SAM" id="MobiDB-lite"/>
    </source>
</evidence>
<feature type="compositionally biased region" description="Basic and acidic residues" evidence="1">
    <location>
        <begin position="125"/>
        <end position="145"/>
    </location>
</feature>
<name>F4RBZ7_MELLP</name>
<feature type="compositionally biased region" description="Low complexity" evidence="1">
    <location>
        <begin position="456"/>
        <end position="471"/>
    </location>
</feature>
<protein>
    <submittedName>
        <fullName evidence="2">Uncharacterized protein</fullName>
    </submittedName>
</protein>
<sequence length="842" mass="93995">MTSGNRHLIWVKRRVTSTQGVKAAGGMMKGTGTKEAKFSSSSKPSSYHHPIGCFTPPEECPMQQPTNFTSLDNLYPLQANRGTGMELDNQSTALADHPAGYEDDAIILDEQEEPTPGMQLDDQPEDHPTSHEENAPILDDPKGPDPDIELDDGATEPPKYPTSHGADTIPVLAHSEGSDLRNCDPNSTSCQTLPPHSIGNTHSNSFLSITNTITNSPGPPTDMTPSKRILSSTETHSESTPIATNSKRRIIDCSNWCRRYTTNEDVSHPNDRNPKQHHFTGDPDESTSQLNCPFNQSLVTQNSNFNPQVLLPFNTTFAHPLPLVASQPIGWPAQPLPAYPVSLGLGSTSSPISFIHITSVSHPQVSSTPFTLFPPPSDLNTQTLDMSAPLLPHETPLTIENTTQHPIFTLTRPTEHTSDPSRTSTRPATLAFRHPPHHANVSTSRSTDNLREPSRTSRSASTQPESSSASRNSLEPPQRLTQRSLSRADSLTENDSPRLFRNSSDYSSSNSSRGQRSTSRRHRSTQGSTQASTSHRSPSPSPSPSSEASSESDSDSGSESDLDIRQRQHYQRKEARHCSKITKSRREGVRFEKLTEDQGPSKNEQLSICIQDYFKLILGVTRKARGEKKTSTLPSPPSDKEITAWEQRKHDRKRTIAKQVSKERERFLKYNSAPKRAELKMIDETATKKAVEKLKPAALASGGFPRCTFDWQYSLQSKWNEAMSTIMLQEWEKCYNRGDASRYLINSEHVTSINKFRIFERWYNTQRANFSDQVRKISNTENNASSDSTNVVVDDKQAREKISRSNSRKRVSELRSATFKKYFPEERNLYLIISDPKVHSED</sequence>
<dbReference type="OrthoDB" id="2505424at2759"/>
<feature type="compositionally biased region" description="Acidic residues" evidence="1">
    <location>
        <begin position="550"/>
        <end position="561"/>
    </location>
</feature>
<dbReference type="KEGG" id="mlr:MELLADRAFT_94595"/>
<reference evidence="3" key="1">
    <citation type="journal article" date="2011" name="Proc. Natl. Acad. Sci. U.S.A.">
        <title>Obligate biotrophy features unraveled by the genomic analysis of rust fungi.</title>
        <authorList>
            <person name="Duplessis S."/>
            <person name="Cuomo C.A."/>
            <person name="Lin Y.-C."/>
            <person name="Aerts A."/>
            <person name="Tisserant E."/>
            <person name="Veneault-Fourrey C."/>
            <person name="Joly D.L."/>
            <person name="Hacquard S."/>
            <person name="Amselem J."/>
            <person name="Cantarel B.L."/>
            <person name="Chiu R."/>
            <person name="Coutinho P.M."/>
            <person name="Feau N."/>
            <person name="Field M."/>
            <person name="Frey P."/>
            <person name="Gelhaye E."/>
            <person name="Goldberg J."/>
            <person name="Grabherr M.G."/>
            <person name="Kodira C.D."/>
            <person name="Kohler A."/>
            <person name="Kuees U."/>
            <person name="Lindquist E.A."/>
            <person name="Lucas S.M."/>
            <person name="Mago R."/>
            <person name="Mauceli E."/>
            <person name="Morin E."/>
            <person name="Murat C."/>
            <person name="Pangilinan J.L."/>
            <person name="Park R."/>
            <person name="Pearson M."/>
            <person name="Quesneville H."/>
            <person name="Rouhier N."/>
            <person name="Sakthikumar S."/>
            <person name="Salamov A.A."/>
            <person name="Schmutz J."/>
            <person name="Selles B."/>
            <person name="Shapiro H."/>
            <person name="Tanguay P."/>
            <person name="Tuskan G.A."/>
            <person name="Henrissat B."/>
            <person name="Van de Peer Y."/>
            <person name="Rouze P."/>
            <person name="Ellis J.G."/>
            <person name="Dodds P.N."/>
            <person name="Schein J.E."/>
            <person name="Zhong S."/>
            <person name="Hamelin R.C."/>
            <person name="Grigoriev I.V."/>
            <person name="Szabo L.J."/>
            <person name="Martin F."/>
        </authorList>
    </citation>
    <scope>NUCLEOTIDE SEQUENCE [LARGE SCALE GENOMIC DNA]</scope>
    <source>
        <strain evidence="3">98AG31 / pathotype 3-4-7</strain>
    </source>
</reference>
<evidence type="ECO:0000313" key="2">
    <source>
        <dbReference type="EMBL" id="EGG10250.1"/>
    </source>
</evidence>
<dbReference type="GeneID" id="18936927"/>
<feature type="compositionally biased region" description="Polar residues" evidence="1">
    <location>
        <begin position="472"/>
        <end position="494"/>
    </location>
</feature>
<feature type="compositionally biased region" description="Basic and acidic residues" evidence="1">
    <location>
        <begin position="562"/>
        <end position="577"/>
    </location>
</feature>
<feature type="compositionally biased region" description="Low complexity" evidence="1">
    <location>
        <begin position="501"/>
        <end position="517"/>
    </location>
</feature>
<dbReference type="HOGENOM" id="CLU_017279_0_0_1"/>
<dbReference type="Proteomes" id="UP000001072">
    <property type="component" value="Unassembled WGS sequence"/>
</dbReference>
<dbReference type="EMBL" id="GL883095">
    <property type="protein sequence ID" value="EGG10250.1"/>
    <property type="molecule type" value="Genomic_DNA"/>
</dbReference>
<feature type="compositionally biased region" description="Basic and acidic residues" evidence="1">
    <location>
        <begin position="262"/>
        <end position="274"/>
    </location>
</feature>
<gene>
    <name evidence="2" type="ORF">MELLADRAFT_94595</name>
</gene>
<dbReference type="VEuPathDB" id="FungiDB:MELLADRAFT_94595"/>
<proteinExistence type="predicted"/>
<feature type="region of interest" description="Disordered" evidence="1">
    <location>
        <begin position="402"/>
        <end position="584"/>
    </location>
</feature>
<feature type="region of interest" description="Disordered" evidence="1">
    <location>
        <begin position="114"/>
        <end position="169"/>
    </location>
</feature>
<accession>F4RBZ7</accession>
<keyword evidence="3" id="KW-1185">Reference proteome</keyword>
<feature type="region of interest" description="Disordered" evidence="1">
    <location>
        <begin position="262"/>
        <end position="290"/>
    </location>
</feature>
<evidence type="ECO:0000313" key="3">
    <source>
        <dbReference type="Proteomes" id="UP000001072"/>
    </source>
</evidence>
<feature type="region of interest" description="Disordered" evidence="1">
    <location>
        <begin position="214"/>
        <end position="245"/>
    </location>
</feature>
<feature type="compositionally biased region" description="Low complexity" evidence="1">
    <location>
        <begin position="525"/>
        <end position="549"/>
    </location>
</feature>
<dbReference type="RefSeq" id="XP_007406551.1">
    <property type="nucleotide sequence ID" value="XM_007406489.1"/>
</dbReference>
<feature type="region of interest" description="Disordered" evidence="1">
    <location>
        <begin position="24"/>
        <end position="47"/>
    </location>
</feature>
<feature type="compositionally biased region" description="Polar residues" evidence="1">
    <location>
        <begin position="229"/>
        <end position="245"/>
    </location>
</feature>
<organism evidence="3">
    <name type="scientific">Melampsora larici-populina (strain 98AG31 / pathotype 3-4-7)</name>
    <name type="common">Poplar leaf rust fungus</name>
    <dbReference type="NCBI Taxonomy" id="747676"/>
    <lineage>
        <taxon>Eukaryota</taxon>
        <taxon>Fungi</taxon>
        <taxon>Dikarya</taxon>
        <taxon>Basidiomycota</taxon>
        <taxon>Pucciniomycotina</taxon>
        <taxon>Pucciniomycetes</taxon>
        <taxon>Pucciniales</taxon>
        <taxon>Melampsoraceae</taxon>
        <taxon>Melampsora</taxon>
    </lineage>
</organism>
<dbReference type="InParanoid" id="F4RBZ7"/>